<evidence type="ECO:0000256" key="5">
    <source>
        <dbReference type="ARBA" id="ARBA00022840"/>
    </source>
</evidence>
<evidence type="ECO:0000256" key="3">
    <source>
        <dbReference type="ARBA" id="ARBA00022737"/>
    </source>
</evidence>
<evidence type="ECO:0000256" key="6">
    <source>
        <dbReference type="SAM" id="Coils"/>
    </source>
</evidence>
<dbReference type="SMART" id="SM00382">
    <property type="entry name" value="AAA"/>
    <property type="match status" value="1"/>
</dbReference>
<dbReference type="GO" id="GO:0043531">
    <property type="term" value="F:ADP binding"/>
    <property type="evidence" value="ECO:0007669"/>
    <property type="project" value="InterPro"/>
</dbReference>
<organism evidence="8 9">
    <name type="scientific">Zingiber officinale</name>
    <name type="common">Ginger</name>
    <name type="synonym">Amomum zingiber</name>
    <dbReference type="NCBI Taxonomy" id="94328"/>
    <lineage>
        <taxon>Eukaryota</taxon>
        <taxon>Viridiplantae</taxon>
        <taxon>Streptophyta</taxon>
        <taxon>Embryophyta</taxon>
        <taxon>Tracheophyta</taxon>
        <taxon>Spermatophyta</taxon>
        <taxon>Magnoliopsida</taxon>
        <taxon>Liliopsida</taxon>
        <taxon>Zingiberales</taxon>
        <taxon>Zingiberaceae</taxon>
        <taxon>Zingiber</taxon>
    </lineage>
</organism>
<feature type="coiled-coil region" evidence="6">
    <location>
        <begin position="128"/>
        <end position="188"/>
    </location>
</feature>
<dbReference type="GO" id="GO:0009626">
    <property type="term" value="P:plant-type hypersensitive response"/>
    <property type="evidence" value="ECO:0007669"/>
    <property type="project" value="UniProtKB-ARBA"/>
</dbReference>
<gene>
    <name evidence="8" type="ORF">ZIOFF_016131</name>
</gene>
<comment type="caution">
    <text evidence="8">The sequence shown here is derived from an EMBL/GenBank/DDBJ whole genome shotgun (WGS) entry which is preliminary data.</text>
</comment>
<evidence type="ECO:0000313" key="9">
    <source>
        <dbReference type="Proteomes" id="UP000734854"/>
    </source>
</evidence>
<sequence length="1080" mass="124152">MAFIKLNFNVDVHKCLSGLKATLGLGRPKSSIDKLEKEMERLRAKRDDIRNQIVEAVLEGKVPTNEVNRWLDEVEELEGKVTAINQDFQSMSCFSCNCFNQTGGATNQTRQVGDQVPIRESSNCYSINRRAAEKLNEANELMSRTNALDPIAITTIPSRIGSDIQETMARLRAKRDDIENQIKQAEREGKIPTNEVSQWLLEVEKLDGQVATINQVPIRESSSHHSIRAKKCNEINELMIRADVLDPIATVGPPKPIVTLPIVYRSHVGIGSYVEEIVGYIDGGKDNIIGIHGMGGVGKTTVLKSIQHHYLLKHTIFDPVIWVVASKDCQLKRLQMDIAKSLGLKTLQESDDEQTCSDKLFSYLKNKKCLLFLDDIWEHVDLQLLGMAHSATDQGQQQQRKVVVFTTRNLIVCAQMEAEKKIKIECLNPAQAWQLFVKNFKSDAPFSDAGIYSVAQELVKECAGLPLALITVARAMLGNKSRDVWNHALHQIRNKHQWTTIGLSEDSTVMYKAFKLSYDSLKNDSIRECLLCCALWPEDHDIHKFEELIPCWIGCGIIHNDIVFPPYSINDAFQQGCLHLEALINASLLEHSSRRPDYYEAQHVKMHDVIRDMTLLTLKGNKRKWIVKAGIGLRHLPRQEEWQEIERASFMDNEITSLQDYGASTFPKLSMLNLHSNHLSEIHPMLFTNMPRLTYLNLSLNLGIEELPKEIGCLTELQYLNLSETSITNLPAEFGRLGKLKYLFLRDTKLETVPNGTISNLSMLKFLDIREIYPSHEWWWDELEHFRRRPKYLSLGITIDPDKLKRLDTLPYNVFVRSLTVRGLGSSKLPEYNLGTLQWNHKASGWVESLEISDVPGDELTMTEDWNRMLEFNCLKTLCFRTLEQLENVRFNQVEVGYKFKNLRDLYICGCNKLKDVSWVLHLPYLNLLDIKNCEEIEELISNLGNSNSISPIRMLSLNGMRNLHRFAHQPFQFPALEYIRVLYCPRLKKLPFEAKMLEKMEGEKEWWNNCNWDEESNDFPTCFRLKEIEGEKDWWNNLDWDDESIKDSLTPYFRLSFTIENEGHLACKLGDDMKSLPLH</sequence>
<dbReference type="GO" id="GO:0042742">
    <property type="term" value="P:defense response to bacterium"/>
    <property type="evidence" value="ECO:0007669"/>
    <property type="project" value="UniProtKB-ARBA"/>
</dbReference>
<dbReference type="Proteomes" id="UP000734854">
    <property type="component" value="Unassembled WGS sequence"/>
</dbReference>
<dbReference type="PANTHER" id="PTHR33463:SF204">
    <property type="entry name" value="NB-ARC DOMAIN-CONTAINING PROTEIN"/>
    <property type="match status" value="1"/>
</dbReference>
<dbReference type="SUPFAM" id="SSF52540">
    <property type="entry name" value="P-loop containing nucleoside triphosphate hydrolases"/>
    <property type="match status" value="1"/>
</dbReference>
<keyword evidence="9" id="KW-1185">Reference proteome</keyword>
<keyword evidence="4" id="KW-0611">Plant defense</keyword>
<evidence type="ECO:0000259" key="7">
    <source>
        <dbReference type="SMART" id="SM00382"/>
    </source>
</evidence>
<comment type="similarity">
    <text evidence="1">Belongs to the disease resistance NB-LRR family.</text>
</comment>
<keyword evidence="5" id="KW-0547">Nucleotide-binding</keyword>
<evidence type="ECO:0000256" key="1">
    <source>
        <dbReference type="ARBA" id="ARBA00008894"/>
    </source>
</evidence>
<keyword evidence="6" id="KW-0175">Coiled coil</keyword>
<protein>
    <recommendedName>
        <fullName evidence="7">AAA+ ATPase domain-containing protein</fullName>
    </recommendedName>
</protein>
<dbReference type="FunFam" id="1.10.10.10:FF:000322">
    <property type="entry name" value="Probable disease resistance protein At1g63360"/>
    <property type="match status" value="1"/>
</dbReference>
<keyword evidence="5" id="KW-0067">ATP-binding</keyword>
<feature type="domain" description="AAA+ ATPase" evidence="7">
    <location>
        <begin position="285"/>
        <end position="417"/>
    </location>
</feature>
<dbReference type="Pfam" id="PF00931">
    <property type="entry name" value="NB-ARC"/>
    <property type="match status" value="1"/>
</dbReference>
<dbReference type="InterPro" id="IPR003591">
    <property type="entry name" value="Leu-rich_rpt_typical-subtyp"/>
</dbReference>
<dbReference type="AlphaFoldDB" id="A0A8J5LUS3"/>
<dbReference type="PRINTS" id="PR00364">
    <property type="entry name" value="DISEASERSIST"/>
</dbReference>
<dbReference type="InterPro" id="IPR055414">
    <property type="entry name" value="LRR_R13L4/SHOC2-like"/>
</dbReference>
<dbReference type="InterPro" id="IPR002182">
    <property type="entry name" value="NB-ARC"/>
</dbReference>
<dbReference type="PANTHER" id="PTHR33463">
    <property type="entry name" value="NB-ARC DOMAIN-CONTAINING PROTEIN-RELATED"/>
    <property type="match status" value="1"/>
</dbReference>
<dbReference type="PROSITE" id="PS51450">
    <property type="entry name" value="LRR"/>
    <property type="match status" value="1"/>
</dbReference>
<dbReference type="GO" id="GO:0005524">
    <property type="term" value="F:ATP binding"/>
    <property type="evidence" value="ECO:0007669"/>
    <property type="project" value="UniProtKB-KW"/>
</dbReference>
<dbReference type="InterPro" id="IPR001611">
    <property type="entry name" value="Leu-rich_rpt"/>
</dbReference>
<keyword evidence="3" id="KW-0677">Repeat</keyword>
<evidence type="ECO:0000313" key="8">
    <source>
        <dbReference type="EMBL" id="KAG6526154.1"/>
    </source>
</evidence>
<name>A0A8J5LUS3_ZINOF</name>
<reference evidence="8 9" key="1">
    <citation type="submission" date="2020-08" db="EMBL/GenBank/DDBJ databases">
        <title>Plant Genome Project.</title>
        <authorList>
            <person name="Zhang R.-G."/>
        </authorList>
    </citation>
    <scope>NUCLEOTIDE SEQUENCE [LARGE SCALE GENOMIC DNA]</scope>
    <source>
        <tissue evidence="8">Rhizome</tissue>
    </source>
</reference>
<evidence type="ECO:0000256" key="4">
    <source>
        <dbReference type="ARBA" id="ARBA00022821"/>
    </source>
</evidence>
<dbReference type="Gene3D" id="3.40.50.300">
    <property type="entry name" value="P-loop containing nucleotide triphosphate hydrolases"/>
    <property type="match status" value="1"/>
</dbReference>
<evidence type="ECO:0000256" key="2">
    <source>
        <dbReference type="ARBA" id="ARBA00022614"/>
    </source>
</evidence>
<dbReference type="Gene3D" id="1.10.8.430">
    <property type="entry name" value="Helical domain of apoptotic protease-activating factors"/>
    <property type="match status" value="1"/>
</dbReference>
<dbReference type="Gene3D" id="3.80.10.10">
    <property type="entry name" value="Ribonuclease Inhibitor"/>
    <property type="match status" value="2"/>
</dbReference>
<dbReference type="InterPro" id="IPR027417">
    <property type="entry name" value="P-loop_NTPase"/>
</dbReference>
<dbReference type="SUPFAM" id="SSF52058">
    <property type="entry name" value="L domain-like"/>
    <property type="match status" value="1"/>
</dbReference>
<dbReference type="InterPro" id="IPR050905">
    <property type="entry name" value="Plant_NBS-LRR"/>
</dbReference>
<accession>A0A8J5LUS3</accession>
<dbReference type="EMBL" id="JACMSC010000004">
    <property type="protein sequence ID" value="KAG6526154.1"/>
    <property type="molecule type" value="Genomic_DNA"/>
</dbReference>
<dbReference type="GO" id="GO:0002758">
    <property type="term" value="P:innate immune response-activating signaling pathway"/>
    <property type="evidence" value="ECO:0007669"/>
    <property type="project" value="UniProtKB-ARBA"/>
</dbReference>
<dbReference type="InterPro" id="IPR042197">
    <property type="entry name" value="Apaf_helical"/>
</dbReference>
<dbReference type="InterPro" id="IPR003593">
    <property type="entry name" value="AAA+_ATPase"/>
</dbReference>
<dbReference type="FunFam" id="3.40.50.300:FF:001091">
    <property type="entry name" value="Probable disease resistance protein At1g61300"/>
    <property type="match status" value="1"/>
</dbReference>
<dbReference type="SMART" id="SM00369">
    <property type="entry name" value="LRR_TYP"/>
    <property type="match status" value="4"/>
</dbReference>
<dbReference type="Pfam" id="PF23598">
    <property type="entry name" value="LRR_14"/>
    <property type="match status" value="1"/>
</dbReference>
<feature type="coiled-coil region" evidence="6">
    <location>
        <begin position="32"/>
        <end position="87"/>
    </location>
</feature>
<keyword evidence="2" id="KW-0433">Leucine-rich repeat</keyword>
<proteinExistence type="inferred from homology"/>
<dbReference type="InterPro" id="IPR032675">
    <property type="entry name" value="LRR_dom_sf"/>
</dbReference>